<dbReference type="AlphaFoldDB" id="A0A1Z3UC35"/>
<organism evidence="2 3">
    <name type="scientific">Brevundimonas vesicularis</name>
    <name type="common">Pseudomonas vesicularis</name>
    <dbReference type="NCBI Taxonomy" id="41276"/>
    <lineage>
        <taxon>Bacteria</taxon>
        <taxon>Pseudomonadati</taxon>
        <taxon>Pseudomonadota</taxon>
        <taxon>Alphaproteobacteria</taxon>
        <taxon>Caulobacterales</taxon>
        <taxon>Caulobacteraceae</taxon>
        <taxon>Brevundimonas</taxon>
    </lineage>
</organism>
<dbReference type="KEGG" id="bvc:CEP68_15655"/>
<feature type="compositionally biased region" description="Polar residues" evidence="1">
    <location>
        <begin position="63"/>
        <end position="73"/>
    </location>
</feature>
<proteinExistence type="predicted"/>
<accession>A0A1Z3UC35</accession>
<gene>
    <name evidence="2" type="ORF">CEP68_15655</name>
</gene>
<evidence type="ECO:0000313" key="2">
    <source>
        <dbReference type="EMBL" id="ASE40805.1"/>
    </source>
</evidence>
<feature type="region of interest" description="Disordered" evidence="1">
    <location>
        <begin position="63"/>
        <end position="82"/>
    </location>
</feature>
<dbReference type="EMBL" id="CP022048">
    <property type="protein sequence ID" value="ASE40805.1"/>
    <property type="molecule type" value="Genomic_DNA"/>
</dbReference>
<reference evidence="3" key="1">
    <citation type="submission" date="2017-06" db="EMBL/GenBank/DDBJ databases">
        <title>FDA dAtabase for Regulatory Grade micrObial Sequences (FDA-ARGOS): Supporting development and validation of Infectious Disease Dx tests.</title>
        <authorList>
            <person name="Minogue T."/>
            <person name="Wolcott M."/>
            <person name="Wasieloski L."/>
            <person name="Aguilar W."/>
            <person name="Moore D."/>
            <person name="Tallon L."/>
            <person name="Sadzewicz L."/>
            <person name="Sengamalay N."/>
            <person name="Ott S."/>
            <person name="Godinez A."/>
            <person name="Nagaraj S."/>
            <person name="Nadendla S."/>
            <person name="Geyer C."/>
            <person name="Sichtig H."/>
        </authorList>
    </citation>
    <scope>NUCLEOTIDE SEQUENCE [LARGE SCALE GENOMIC DNA]</scope>
    <source>
        <strain evidence="3">FDAARGOS_289</strain>
    </source>
</reference>
<sequence>MYELRYRYGASSEPAIEHADLNDDGQAAVRAVRELLGMPSRHAVEVRREGVLIFCRTRTRLVQETTDSVSSAKSRNRREPTQ</sequence>
<protein>
    <submittedName>
        <fullName evidence="2">Uncharacterized protein</fullName>
    </submittedName>
</protein>
<dbReference type="Proteomes" id="UP000197050">
    <property type="component" value="Chromosome"/>
</dbReference>
<evidence type="ECO:0000313" key="3">
    <source>
        <dbReference type="Proteomes" id="UP000197050"/>
    </source>
</evidence>
<evidence type="ECO:0000256" key="1">
    <source>
        <dbReference type="SAM" id="MobiDB-lite"/>
    </source>
</evidence>
<name>A0A1Z3UC35_BREVE</name>